<dbReference type="EMBL" id="KQ991591">
    <property type="protein sequence ID" value="KZV51621.1"/>
    <property type="molecule type" value="Genomic_DNA"/>
</dbReference>
<dbReference type="Pfam" id="PF05498">
    <property type="entry name" value="RALF"/>
    <property type="match status" value="1"/>
</dbReference>
<gene>
    <name evidence="8" type="ORF">F511_24994</name>
</gene>
<feature type="chain" id="PRO_5016382137" evidence="7">
    <location>
        <begin position="19"/>
        <end position="103"/>
    </location>
</feature>
<sequence length="103" mass="11290">MKSLLPVVLLIFLSNICSIQNAQHLNASTGSIADFLSHDEEFMMESETTRRLLAGRGSTLGYGTIRPQATIDCQVYGRCIQRAGVPPKPRQCDSANLCDRPGH</sequence>
<dbReference type="GO" id="GO:0005576">
    <property type="term" value="C:extracellular region"/>
    <property type="evidence" value="ECO:0007669"/>
    <property type="project" value="UniProtKB-SubCell"/>
</dbReference>
<keyword evidence="5 7" id="KW-0732">Signal</keyword>
<dbReference type="InterPro" id="IPR039252">
    <property type="entry name" value="RALFL27"/>
</dbReference>
<proteinExistence type="inferred from homology"/>
<evidence type="ECO:0000313" key="8">
    <source>
        <dbReference type="EMBL" id="KZV51621.1"/>
    </source>
</evidence>
<comment type="subcellular location">
    <subcellularLocation>
        <location evidence="1">Secreted</location>
    </subcellularLocation>
</comment>
<dbReference type="OrthoDB" id="1303939at2759"/>
<keyword evidence="4" id="KW-0372">Hormone</keyword>
<evidence type="ECO:0000256" key="7">
    <source>
        <dbReference type="SAM" id="SignalP"/>
    </source>
</evidence>
<dbReference type="Proteomes" id="UP000250235">
    <property type="component" value="Unassembled WGS sequence"/>
</dbReference>
<feature type="signal peptide" evidence="7">
    <location>
        <begin position="1"/>
        <end position="18"/>
    </location>
</feature>
<keyword evidence="6" id="KW-1015">Disulfide bond</keyword>
<dbReference type="GO" id="GO:0005179">
    <property type="term" value="F:hormone activity"/>
    <property type="evidence" value="ECO:0007669"/>
    <property type="project" value="UniProtKB-KW"/>
</dbReference>
<keyword evidence="9" id="KW-1185">Reference proteome</keyword>
<evidence type="ECO:0000256" key="5">
    <source>
        <dbReference type="ARBA" id="ARBA00022729"/>
    </source>
</evidence>
<dbReference type="PANTHER" id="PTHR39112:SF1">
    <property type="entry name" value="PROTEIN RALF-LIKE 27"/>
    <property type="match status" value="1"/>
</dbReference>
<accession>A0A2Z7CX94</accession>
<evidence type="ECO:0000256" key="4">
    <source>
        <dbReference type="ARBA" id="ARBA00022702"/>
    </source>
</evidence>
<keyword evidence="3" id="KW-0964">Secreted</keyword>
<evidence type="ECO:0000256" key="1">
    <source>
        <dbReference type="ARBA" id="ARBA00004613"/>
    </source>
</evidence>
<evidence type="ECO:0000256" key="3">
    <source>
        <dbReference type="ARBA" id="ARBA00022525"/>
    </source>
</evidence>
<evidence type="ECO:0000313" key="9">
    <source>
        <dbReference type="Proteomes" id="UP000250235"/>
    </source>
</evidence>
<dbReference type="AlphaFoldDB" id="A0A2Z7CX94"/>
<protein>
    <submittedName>
        <fullName evidence="8">Protein RALF-like 4</fullName>
    </submittedName>
</protein>
<dbReference type="InterPro" id="IPR008801">
    <property type="entry name" value="RALF"/>
</dbReference>
<name>A0A2Z7CX94_9LAMI</name>
<reference evidence="8 9" key="1">
    <citation type="journal article" date="2015" name="Proc. Natl. Acad. Sci. U.S.A.">
        <title>The resurrection genome of Boea hygrometrica: A blueprint for survival of dehydration.</title>
        <authorList>
            <person name="Xiao L."/>
            <person name="Yang G."/>
            <person name="Zhang L."/>
            <person name="Yang X."/>
            <person name="Zhao S."/>
            <person name="Ji Z."/>
            <person name="Zhou Q."/>
            <person name="Hu M."/>
            <person name="Wang Y."/>
            <person name="Chen M."/>
            <person name="Xu Y."/>
            <person name="Jin H."/>
            <person name="Xiao X."/>
            <person name="Hu G."/>
            <person name="Bao F."/>
            <person name="Hu Y."/>
            <person name="Wan P."/>
            <person name="Li L."/>
            <person name="Deng X."/>
            <person name="Kuang T."/>
            <person name="Xiang C."/>
            <person name="Zhu J.K."/>
            <person name="Oliver M.J."/>
            <person name="He Y."/>
        </authorList>
    </citation>
    <scope>NUCLEOTIDE SEQUENCE [LARGE SCALE GENOMIC DNA]</scope>
    <source>
        <strain evidence="9">cv. XS01</strain>
    </source>
</reference>
<organism evidence="8 9">
    <name type="scientific">Dorcoceras hygrometricum</name>
    <dbReference type="NCBI Taxonomy" id="472368"/>
    <lineage>
        <taxon>Eukaryota</taxon>
        <taxon>Viridiplantae</taxon>
        <taxon>Streptophyta</taxon>
        <taxon>Embryophyta</taxon>
        <taxon>Tracheophyta</taxon>
        <taxon>Spermatophyta</taxon>
        <taxon>Magnoliopsida</taxon>
        <taxon>eudicotyledons</taxon>
        <taxon>Gunneridae</taxon>
        <taxon>Pentapetalae</taxon>
        <taxon>asterids</taxon>
        <taxon>lamiids</taxon>
        <taxon>Lamiales</taxon>
        <taxon>Gesneriaceae</taxon>
        <taxon>Didymocarpoideae</taxon>
        <taxon>Trichosporeae</taxon>
        <taxon>Loxocarpinae</taxon>
        <taxon>Dorcoceras</taxon>
    </lineage>
</organism>
<evidence type="ECO:0000256" key="2">
    <source>
        <dbReference type="ARBA" id="ARBA00009178"/>
    </source>
</evidence>
<comment type="similarity">
    <text evidence="2">Belongs to the plant rapid alkalinization factor (RALF) family.</text>
</comment>
<evidence type="ECO:0000256" key="6">
    <source>
        <dbReference type="ARBA" id="ARBA00023157"/>
    </source>
</evidence>
<dbReference type="PANTHER" id="PTHR39112">
    <property type="entry name" value="PROTEIN RALF-LIKE 27-RELATED"/>
    <property type="match status" value="1"/>
</dbReference>